<name>A0A5N5G7Y0_9ROSA</name>
<proteinExistence type="predicted"/>
<keyword evidence="2" id="KW-1185">Reference proteome</keyword>
<gene>
    <name evidence="1" type="ORF">D8674_019551</name>
</gene>
<reference evidence="2" key="2">
    <citation type="submission" date="2019-10" db="EMBL/GenBank/DDBJ databases">
        <title>A de novo genome assembly of a pear dwarfing rootstock.</title>
        <authorList>
            <person name="Wang F."/>
            <person name="Wang J."/>
            <person name="Li S."/>
            <person name="Zhang Y."/>
            <person name="Fang M."/>
            <person name="Ma L."/>
            <person name="Zhao Y."/>
            <person name="Jiang S."/>
        </authorList>
    </citation>
    <scope>NUCLEOTIDE SEQUENCE [LARGE SCALE GENOMIC DNA]</scope>
</reference>
<dbReference type="OrthoDB" id="25592at2759"/>
<dbReference type="Proteomes" id="UP000327157">
    <property type="component" value="Chromosome 17"/>
</dbReference>
<keyword evidence="1" id="KW-0808">Transferase</keyword>
<accession>A0A5N5G7Y0</accession>
<evidence type="ECO:0000313" key="2">
    <source>
        <dbReference type="Proteomes" id="UP000327157"/>
    </source>
</evidence>
<dbReference type="AlphaFoldDB" id="A0A5N5G7Y0"/>
<dbReference type="Gene3D" id="1.10.510.10">
    <property type="entry name" value="Transferase(Phosphotransferase) domain 1"/>
    <property type="match status" value="1"/>
</dbReference>
<organism evidence="1 2">
    <name type="scientific">Pyrus ussuriensis x Pyrus communis</name>
    <dbReference type="NCBI Taxonomy" id="2448454"/>
    <lineage>
        <taxon>Eukaryota</taxon>
        <taxon>Viridiplantae</taxon>
        <taxon>Streptophyta</taxon>
        <taxon>Embryophyta</taxon>
        <taxon>Tracheophyta</taxon>
        <taxon>Spermatophyta</taxon>
        <taxon>Magnoliopsida</taxon>
        <taxon>eudicotyledons</taxon>
        <taxon>Gunneridae</taxon>
        <taxon>Pentapetalae</taxon>
        <taxon>rosids</taxon>
        <taxon>fabids</taxon>
        <taxon>Rosales</taxon>
        <taxon>Rosaceae</taxon>
        <taxon>Amygdaloideae</taxon>
        <taxon>Maleae</taxon>
        <taxon>Pyrus</taxon>
    </lineage>
</organism>
<keyword evidence="1" id="KW-0418">Kinase</keyword>
<reference evidence="1 2" key="1">
    <citation type="submission" date="2019-09" db="EMBL/GenBank/DDBJ databases">
        <authorList>
            <person name="Ou C."/>
        </authorList>
    </citation>
    <scope>NUCLEOTIDE SEQUENCE [LARGE SCALE GENOMIC DNA]</scope>
    <source>
        <strain evidence="1">S2</strain>
        <tissue evidence="1">Leaf</tissue>
    </source>
</reference>
<dbReference type="PANTHER" id="PTHR48011">
    <property type="entry name" value="CCR4-NOT TRANSCRIPTIONAL COMPLEX SUBUNIT CAF120-RELATED"/>
    <property type="match status" value="1"/>
</dbReference>
<protein>
    <submittedName>
        <fullName evidence="1">Mitogen-activated protein kinase kinase kinase 2-like</fullName>
    </submittedName>
</protein>
<dbReference type="GO" id="GO:0004672">
    <property type="term" value="F:protein kinase activity"/>
    <property type="evidence" value="ECO:0007669"/>
    <property type="project" value="TreeGrafter"/>
</dbReference>
<dbReference type="EMBL" id="SMOL01000487">
    <property type="protein sequence ID" value="KAB2611519.1"/>
    <property type="molecule type" value="Genomic_DNA"/>
</dbReference>
<dbReference type="SUPFAM" id="SSF56112">
    <property type="entry name" value="Protein kinase-like (PK-like)"/>
    <property type="match status" value="1"/>
</dbReference>
<dbReference type="InterPro" id="IPR011009">
    <property type="entry name" value="Kinase-like_dom_sf"/>
</dbReference>
<evidence type="ECO:0000313" key="1">
    <source>
        <dbReference type="EMBL" id="KAB2611519.1"/>
    </source>
</evidence>
<dbReference type="InterPro" id="IPR052751">
    <property type="entry name" value="Plant_MAPKKK"/>
</dbReference>
<dbReference type="PANTHER" id="PTHR48011:SF56">
    <property type="entry name" value="PROTEIN KINASE DOMAIN-CONTAINING PROTEIN"/>
    <property type="match status" value="1"/>
</dbReference>
<sequence length="130" mass="14581">MLTGKLPCELVEFLDMASFELTPNSPAEISNEARDFLKSCFAPRPRERLTAEKLLLHRFVAQPQALEANDHHTQVVKQQKGMLKKGIISSTFGYPDGFLVKPRADYHTRSTTVPRMNPHPAGRVLVGLLL</sequence>
<dbReference type="GO" id="GO:0007165">
    <property type="term" value="P:signal transduction"/>
    <property type="evidence" value="ECO:0007669"/>
    <property type="project" value="TreeGrafter"/>
</dbReference>
<comment type="caution">
    <text evidence="1">The sequence shown here is derived from an EMBL/GenBank/DDBJ whole genome shotgun (WGS) entry which is preliminary data.</text>
</comment>
<reference evidence="1 2" key="3">
    <citation type="submission" date="2019-11" db="EMBL/GenBank/DDBJ databases">
        <title>A de novo genome assembly of a pear dwarfing rootstock.</title>
        <authorList>
            <person name="Wang F."/>
            <person name="Wang J."/>
            <person name="Li S."/>
            <person name="Zhang Y."/>
            <person name="Fang M."/>
            <person name="Ma L."/>
            <person name="Zhao Y."/>
            <person name="Jiang S."/>
        </authorList>
    </citation>
    <scope>NUCLEOTIDE SEQUENCE [LARGE SCALE GENOMIC DNA]</scope>
    <source>
        <strain evidence="1">S2</strain>
        <tissue evidence="1">Leaf</tissue>
    </source>
</reference>